<dbReference type="EC" id="2.3.1.-" evidence="2"/>
<reference evidence="2" key="1">
    <citation type="submission" date="2020-02" db="EMBL/GenBank/DDBJ databases">
        <authorList>
            <person name="Meier V. D."/>
        </authorList>
    </citation>
    <scope>NUCLEOTIDE SEQUENCE</scope>
    <source>
        <strain evidence="2">AVDCRST_MAG11</strain>
    </source>
</reference>
<keyword evidence="2" id="KW-0808">Transferase</keyword>
<feature type="compositionally biased region" description="Low complexity" evidence="1">
    <location>
        <begin position="338"/>
        <end position="352"/>
    </location>
</feature>
<proteinExistence type="predicted"/>
<evidence type="ECO:0000256" key="1">
    <source>
        <dbReference type="SAM" id="MobiDB-lite"/>
    </source>
</evidence>
<feature type="region of interest" description="Disordered" evidence="1">
    <location>
        <begin position="165"/>
        <end position="231"/>
    </location>
</feature>
<feature type="non-terminal residue" evidence="2">
    <location>
        <position position="473"/>
    </location>
</feature>
<feature type="region of interest" description="Disordered" evidence="1">
    <location>
        <begin position="62"/>
        <end position="84"/>
    </location>
</feature>
<feature type="compositionally biased region" description="Basic residues" evidence="1">
    <location>
        <begin position="353"/>
        <end position="365"/>
    </location>
</feature>
<feature type="compositionally biased region" description="Basic residues" evidence="1">
    <location>
        <begin position="300"/>
        <end position="313"/>
    </location>
</feature>
<dbReference type="GO" id="GO:0016746">
    <property type="term" value="F:acyltransferase activity"/>
    <property type="evidence" value="ECO:0007669"/>
    <property type="project" value="UniProtKB-KW"/>
</dbReference>
<dbReference type="EMBL" id="CADCTU010000571">
    <property type="protein sequence ID" value="CAA9332689.1"/>
    <property type="molecule type" value="Genomic_DNA"/>
</dbReference>
<sequence>DLQLAHLHRLLPGGAGAAQRAAPVAGEEAQPAPRELPVLRRVEPAVRGAALALDRDRLVGGAEDRRHRRAGPAPALHARLGRGQPRAARLLQVRRLRAGELPAGARGGGGAVRPARARHRAPGGHLVLHVPDDVVHARRVPGARAAGVELPGLRALRDLLPAARRGADRAAHGPGAAVRRAAHRDAEAARVGAAAHDDRPVREGRGRRRAPRARRRRRVRRDRRGADARRLARHPGLLGADLLRLRRLHHHRDRRLARARLLAHRQLPLPVRGDRLLRLLAPLAHLALHLAARLPLHPARRQPRHHRAHLRQPHAHDAPGRALARRGVDLRGVGRAARALPGGGAVPQAAARAARRLAHRRRPARARAADVPARERHLGLLPRPRLRHRHARALEHGRARARRAAGAHLVAGGQRHRDDRPDARRALAHAPPRAARRGRALAGRGGGRRVGADALRPRDHPGGERCLHLLPVL</sequence>
<feature type="region of interest" description="Disordered" evidence="1">
    <location>
        <begin position="300"/>
        <end position="323"/>
    </location>
</feature>
<feature type="non-terminal residue" evidence="2">
    <location>
        <position position="1"/>
    </location>
</feature>
<feature type="region of interest" description="Disordered" evidence="1">
    <location>
        <begin position="407"/>
        <end position="463"/>
    </location>
</feature>
<accession>A0A6J4LIF8</accession>
<evidence type="ECO:0000313" key="2">
    <source>
        <dbReference type="EMBL" id="CAA9332689.1"/>
    </source>
</evidence>
<dbReference type="AlphaFoldDB" id="A0A6J4LIF8"/>
<organism evidence="2">
    <name type="scientific">uncultured Gemmatimonadaceae bacterium</name>
    <dbReference type="NCBI Taxonomy" id="246130"/>
    <lineage>
        <taxon>Bacteria</taxon>
        <taxon>Pseudomonadati</taxon>
        <taxon>Gemmatimonadota</taxon>
        <taxon>Gemmatimonadia</taxon>
        <taxon>Gemmatimonadales</taxon>
        <taxon>Gemmatimonadaceae</taxon>
        <taxon>environmental samples</taxon>
    </lineage>
</organism>
<feature type="compositionally biased region" description="Basic residues" evidence="1">
    <location>
        <begin position="205"/>
        <end position="223"/>
    </location>
</feature>
<feature type="region of interest" description="Disordered" evidence="1">
    <location>
        <begin position="338"/>
        <end position="372"/>
    </location>
</feature>
<feature type="compositionally biased region" description="Basic and acidic residues" evidence="1">
    <location>
        <begin position="415"/>
        <end position="425"/>
    </location>
</feature>
<protein>
    <submittedName>
        <fullName evidence="2">Probable poly(Beta-D-mannuronate) O-acetylase</fullName>
        <ecNumber evidence="2">2.3.1.-</ecNumber>
    </submittedName>
</protein>
<feature type="compositionally biased region" description="Basic and acidic residues" evidence="1">
    <location>
        <begin position="195"/>
        <end position="204"/>
    </location>
</feature>
<gene>
    <name evidence="2" type="ORF">AVDCRST_MAG11-2550</name>
</gene>
<keyword evidence="2" id="KW-0012">Acyltransferase</keyword>
<name>A0A6J4LIF8_9BACT</name>